<reference evidence="5 6" key="1">
    <citation type="submission" date="2015-04" db="EMBL/GenBank/DDBJ databases">
        <authorList>
            <person name="Syromyatnikov M.Y."/>
            <person name="Popov V.N."/>
        </authorList>
    </citation>
    <scope>NUCLEOTIDE SEQUENCE [LARGE SCALE GENOMIC DNA]</scope>
    <source>
        <strain evidence="5">WF-38-12</strain>
    </source>
</reference>
<dbReference type="InterPro" id="IPR015590">
    <property type="entry name" value="Aldehyde_DH_dom"/>
</dbReference>
<evidence type="ECO:0000259" key="4">
    <source>
        <dbReference type="Pfam" id="PF00171"/>
    </source>
</evidence>
<name>A0A0U1LTP5_TALIS</name>
<dbReference type="PANTHER" id="PTHR43353">
    <property type="entry name" value="SUCCINATE-SEMIALDEHYDE DEHYDROGENASE, MITOCHONDRIAL"/>
    <property type="match status" value="1"/>
</dbReference>
<feature type="active site" evidence="2">
    <location>
        <position position="261"/>
    </location>
</feature>
<keyword evidence="6" id="KW-1185">Reference proteome</keyword>
<dbReference type="GO" id="GO:0004777">
    <property type="term" value="F:succinate-semialdehyde dehydrogenase (NAD+) activity"/>
    <property type="evidence" value="ECO:0007669"/>
    <property type="project" value="TreeGrafter"/>
</dbReference>
<gene>
    <name evidence="5" type="ORF">PISL3812_03488</name>
</gene>
<dbReference type="InterPro" id="IPR016163">
    <property type="entry name" value="Ald_DH_C"/>
</dbReference>
<dbReference type="InterPro" id="IPR016161">
    <property type="entry name" value="Ald_DH/histidinol_DH"/>
</dbReference>
<dbReference type="Gene3D" id="3.40.605.10">
    <property type="entry name" value="Aldehyde Dehydrogenase, Chain A, domain 1"/>
    <property type="match status" value="1"/>
</dbReference>
<dbReference type="PANTHER" id="PTHR43353:SF6">
    <property type="entry name" value="CYTOPLASMIC ALDEHYDE DEHYDROGENASE (EUROFUNG)"/>
    <property type="match status" value="1"/>
</dbReference>
<dbReference type="Pfam" id="PF00171">
    <property type="entry name" value="Aldedh"/>
    <property type="match status" value="1"/>
</dbReference>
<accession>A0A0U1LTP5</accession>
<dbReference type="InterPro" id="IPR029510">
    <property type="entry name" value="Ald_DH_CS_GLU"/>
</dbReference>
<proteinExistence type="inferred from homology"/>
<dbReference type="CDD" id="cd07105">
    <property type="entry name" value="ALDH_SaliADH"/>
    <property type="match status" value="1"/>
</dbReference>
<dbReference type="OrthoDB" id="310895at2759"/>
<dbReference type="Proteomes" id="UP000054383">
    <property type="component" value="Unassembled WGS sequence"/>
</dbReference>
<dbReference type="InterPro" id="IPR050740">
    <property type="entry name" value="Aldehyde_DH_Superfamily"/>
</dbReference>
<dbReference type="AlphaFoldDB" id="A0A0U1LTP5"/>
<feature type="domain" description="Aldehyde dehydrogenase" evidence="4">
    <location>
        <begin position="29"/>
        <end position="480"/>
    </location>
</feature>
<dbReference type="Gene3D" id="3.40.309.10">
    <property type="entry name" value="Aldehyde Dehydrogenase, Chain A, domain 2"/>
    <property type="match status" value="1"/>
</dbReference>
<evidence type="ECO:0000313" key="5">
    <source>
        <dbReference type="EMBL" id="CRG86482.1"/>
    </source>
</evidence>
<dbReference type="GO" id="GO:0009450">
    <property type="term" value="P:gamma-aminobutyric acid catabolic process"/>
    <property type="evidence" value="ECO:0007669"/>
    <property type="project" value="TreeGrafter"/>
</dbReference>
<dbReference type="InterPro" id="IPR016160">
    <property type="entry name" value="Ald_DH_CS_CYS"/>
</dbReference>
<evidence type="ECO:0000256" key="2">
    <source>
        <dbReference type="PROSITE-ProRule" id="PRU10007"/>
    </source>
</evidence>
<evidence type="ECO:0000313" key="6">
    <source>
        <dbReference type="Proteomes" id="UP000054383"/>
    </source>
</evidence>
<dbReference type="PROSITE" id="PS00687">
    <property type="entry name" value="ALDEHYDE_DEHYDR_GLU"/>
    <property type="match status" value="1"/>
</dbReference>
<dbReference type="PROSITE" id="PS00070">
    <property type="entry name" value="ALDEHYDE_DEHYDR_CYS"/>
    <property type="match status" value="1"/>
</dbReference>
<evidence type="ECO:0000256" key="1">
    <source>
        <dbReference type="ARBA" id="ARBA00023002"/>
    </source>
</evidence>
<evidence type="ECO:0000256" key="3">
    <source>
        <dbReference type="RuleBase" id="RU003345"/>
    </source>
</evidence>
<dbReference type="EMBL" id="CVMT01000002">
    <property type="protein sequence ID" value="CRG86482.1"/>
    <property type="molecule type" value="Genomic_DNA"/>
</dbReference>
<organism evidence="5 6">
    <name type="scientific">Talaromyces islandicus</name>
    <name type="common">Penicillium islandicum</name>
    <dbReference type="NCBI Taxonomy" id="28573"/>
    <lineage>
        <taxon>Eukaryota</taxon>
        <taxon>Fungi</taxon>
        <taxon>Dikarya</taxon>
        <taxon>Ascomycota</taxon>
        <taxon>Pezizomycotina</taxon>
        <taxon>Eurotiomycetes</taxon>
        <taxon>Eurotiomycetidae</taxon>
        <taxon>Eurotiales</taxon>
        <taxon>Trichocomaceae</taxon>
        <taxon>Talaromyces</taxon>
        <taxon>Talaromyces sect. Islandici</taxon>
    </lineage>
</organism>
<dbReference type="STRING" id="28573.A0A0U1LTP5"/>
<dbReference type="InterPro" id="IPR016162">
    <property type="entry name" value="Ald_DH_N"/>
</dbReference>
<keyword evidence="1 3" id="KW-0560">Oxidoreductase</keyword>
<sequence>MVASSNTSANGFGPIIPLWLDGEQINTNLTYDVFSPSTGQKIYKSSSASVDDALKAVKSGQVAFETWAHVKPNEKRDILLRAADILLRRKEEMRSLSKHEIGEVDSMFEFEFNLAVQACKAIAGLIPAVRGAAPTVTDEGRSAMILREPYGVVLSIAPWNAPYILGFRACLAPLAMGNTVVLKGSESSPGVYWAIASVLHEAGLPKGCLNTIIHRQQDAAEVTSALIASQSVRKVTFTGSATVGGIIASQAAKLLKPTLMELGGKAPTIICEDANLQEAALGAALGSFLHSGQICMCTERVIVHAAVADKFKEMFKQAIDQVFGDPEGLILVNGTPVLKNKSLISDAISKGAKLLYGSTEQKTSVQSAMHPMVVEDVREGMTIYHTESFGPTVSLFTVDSDDDAIRLANDTEYGLSASIFTEDLRRALRIAKKIQSGAVHINSMSVHDESALPHGGHKSSGYGRFNGVEGLEEWVQTKTVTWKD</sequence>
<dbReference type="SUPFAM" id="SSF53720">
    <property type="entry name" value="ALDH-like"/>
    <property type="match status" value="1"/>
</dbReference>
<dbReference type="OMA" id="WQWVTVK"/>
<comment type="similarity">
    <text evidence="3">Belongs to the aldehyde dehydrogenase family.</text>
</comment>
<protein>
    <recommendedName>
        <fullName evidence="4">Aldehyde dehydrogenase domain-containing protein</fullName>
    </recommendedName>
</protein>